<accession>A0A4R7J1W2</accession>
<reference evidence="2 3" key="1">
    <citation type="submission" date="2019-03" db="EMBL/GenBank/DDBJ databases">
        <title>Genomic Encyclopedia of Archaeal and Bacterial Type Strains, Phase II (KMG-II): from individual species to whole genera.</title>
        <authorList>
            <person name="Goeker M."/>
        </authorList>
    </citation>
    <scope>NUCLEOTIDE SEQUENCE [LARGE SCALE GENOMIC DNA]</scope>
    <source>
        <strain evidence="2 3">DSM 24323</strain>
    </source>
</reference>
<dbReference type="InterPro" id="IPR036163">
    <property type="entry name" value="HMA_dom_sf"/>
</dbReference>
<dbReference type="SUPFAM" id="SSF55008">
    <property type="entry name" value="HMA, heavy metal-associated domain"/>
    <property type="match status" value="1"/>
</dbReference>
<dbReference type="OrthoDB" id="9813965at2"/>
<dbReference type="Pfam" id="PF00403">
    <property type="entry name" value="HMA"/>
    <property type="match status" value="1"/>
</dbReference>
<dbReference type="GO" id="GO:0005507">
    <property type="term" value="F:copper ion binding"/>
    <property type="evidence" value="ECO:0007669"/>
    <property type="project" value="InterPro"/>
</dbReference>
<comment type="caution">
    <text evidence="2">The sequence shown here is derived from an EMBL/GenBank/DDBJ whole genome shotgun (WGS) entry which is preliminary data.</text>
</comment>
<name>A0A4R7J1W2_9ACTN</name>
<protein>
    <submittedName>
        <fullName evidence="2">Copper chaperone CopZ</fullName>
    </submittedName>
</protein>
<dbReference type="CDD" id="cd00371">
    <property type="entry name" value="HMA"/>
    <property type="match status" value="1"/>
</dbReference>
<proteinExistence type="predicted"/>
<dbReference type="EMBL" id="SOAW01000002">
    <property type="protein sequence ID" value="TDT31151.1"/>
    <property type="molecule type" value="Genomic_DNA"/>
</dbReference>
<dbReference type="InterPro" id="IPR000428">
    <property type="entry name" value="Cu-bd"/>
</dbReference>
<sequence length="68" mass="6863">MTTTTFAVTGMTCEHCEASVREEVSEIPGVSDIQVSADNGVLVVTGEGVDEAAVLAAVTEAGYTASLA</sequence>
<dbReference type="InterPro" id="IPR006121">
    <property type="entry name" value="HMA_dom"/>
</dbReference>
<evidence type="ECO:0000259" key="1">
    <source>
        <dbReference type="PROSITE" id="PS50846"/>
    </source>
</evidence>
<dbReference type="AlphaFoldDB" id="A0A4R7J1W2"/>
<dbReference type="Gene3D" id="3.30.70.100">
    <property type="match status" value="1"/>
</dbReference>
<gene>
    <name evidence="2" type="ORF">CLV29_2564</name>
</gene>
<evidence type="ECO:0000313" key="2">
    <source>
        <dbReference type="EMBL" id="TDT31151.1"/>
    </source>
</evidence>
<feature type="domain" description="HMA" evidence="1">
    <location>
        <begin position="2"/>
        <end position="66"/>
    </location>
</feature>
<dbReference type="PRINTS" id="PR00944">
    <property type="entry name" value="CUEXPORT"/>
</dbReference>
<dbReference type="RefSeq" id="WP_133755457.1">
    <property type="nucleotide sequence ID" value="NZ_SOAW01000002.1"/>
</dbReference>
<keyword evidence="3" id="KW-1185">Reference proteome</keyword>
<dbReference type="PROSITE" id="PS50846">
    <property type="entry name" value="HMA_2"/>
    <property type="match status" value="1"/>
</dbReference>
<dbReference type="Proteomes" id="UP000295371">
    <property type="component" value="Unassembled WGS sequence"/>
</dbReference>
<dbReference type="GO" id="GO:0006825">
    <property type="term" value="P:copper ion transport"/>
    <property type="evidence" value="ECO:0007669"/>
    <property type="project" value="InterPro"/>
</dbReference>
<organism evidence="2 3">
    <name type="scientific">Naumannella halotolerans</name>
    <dbReference type="NCBI Taxonomy" id="993414"/>
    <lineage>
        <taxon>Bacteria</taxon>
        <taxon>Bacillati</taxon>
        <taxon>Actinomycetota</taxon>
        <taxon>Actinomycetes</taxon>
        <taxon>Propionibacteriales</taxon>
        <taxon>Propionibacteriaceae</taxon>
        <taxon>Naumannella</taxon>
    </lineage>
</organism>
<evidence type="ECO:0000313" key="3">
    <source>
        <dbReference type="Proteomes" id="UP000295371"/>
    </source>
</evidence>